<comment type="caution">
    <text evidence="1">The sequence shown here is derived from an EMBL/GenBank/DDBJ whole genome shotgun (WGS) entry which is preliminary data.</text>
</comment>
<accession>A0A972FZ94</accession>
<proteinExistence type="predicted"/>
<evidence type="ECO:0000313" key="2">
    <source>
        <dbReference type="Proteomes" id="UP000737113"/>
    </source>
</evidence>
<organism evidence="1 2">
    <name type="scientific">Shewanella salipaludis</name>
    <dbReference type="NCBI Taxonomy" id="2723052"/>
    <lineage>
        <taxon>Bacteria</taxon>
        <taxon>Pseudomonadati</taxon>
        <taxon>Pseudomonadota</taxon>
        <taxon>Gammaproteobacteria</taxon>
        <taxon>Alteromonadales</taxon>
        <taxon>Shewanellaceae</taxon>
        <taxon>Shewanella</taxon>
    </lineage>
</organism>
<protein>
    <submittedName>
        <fullName evidence="1">Uncharacterized protein</fullName>
    </submittedName>
</protein>
<evidence type="ECO:0000313" key="1">
    <source>
        <dbReference type="EMBL" id="NMH65938.1"/>
    </source>
</evidence>
<dbReference type="Proteomes" id="UP000737113">
    <property type="component" value="Unassembled WGS sequence"/>
</dbReference>
<reference evidence="1" key="1">
    <citation type="submission" date="2020-04" db="EMBL/GenBank/DDBJ databases">
        <title>Description of Shewanella salipaludis sp. nov., isolated from a salt marsh.</title>
        <authorList>
            <person name="Park S."/>
            <person name="Yoon J.-H."/>
        </authorList>
    </citation>
    <scope>NUCLEOTIDE SEQUENCE</scope>
    <source>
        <strain evidence="1">SHSM-M6</strain>
    </source>
</reference>
<dbReference type="InterPro" id="IPR000408">
    <property type="entry name" value="Reg_chr_condens"/>
</dbReference>
<gene>
    <name evidence="1" type="ORF">HC757_12285</name>
</gene>
<dbReference type="PROSITE" id="PS00626">
    <property type="entry name" value="RCC1_2"/>
    <property type="match status" value="1"/>
</dbReference>
<dbReference type="EMBL" id="JAAXYH010000008">
    <property type="protein sequence ID" value="NMH65938.1"/>
    <property type="molecule type" value="Genomic_DNA"/>
</dbReference>
<dbReference type="AlphaFoldDB" id="A0A972FZ94"/>
<dbReference type="RefSeq" id="WP_169564664.1">
    <property type="nucleotide sequence ID" value="NZ_JAAXYH010000008.1"/>
</dbReference>
<sequence>MTLTVVSGGEEHTLGVVTDGSLHTLKVRIFEDFTATVKAAEALNQKERDSLIEFCEGNSDFIQDGLERLIDEIDRLNHVHTYITDIFQNLNVSPSAIDVLVELLSQLLG</sequence>
<keyword evidence="2" id="KW-1185">Reference proteome</keyword>
<name>A0A972FZ94_9GAMM</name>